<comment type="caution">
    <text evidence="1">The sequence shown here is derived from an EMBL/GenBank/DDBJ whole genome shotgun (WGS) entry which is preliminary data.</text>
</comment>
<protein>
    <submittedName>
        <fullName evidence="1">Uncharacterized protein</fullName>
    </submittedName>
</protein>
<dbReference type="AlphaFoldDB" id="A0A373A2S1"/>
<organism evidence="1 2">
    <name type="scientific">Kitasatospora xanthocidica</name>
    <dbReference type="NCBI Taxonomy" id="83382"/>
    <lineage>
        <taxon>Bacteria</taxon>
        <taxon>Bacillati</taxon>
        <taxon>Actinomycetota</taxon>
        <taxon>Actinomycetes</taxon>
        <taxon>Kitasatosporales</taxon>
        <taxon>Streptomycetaceae</taxon>
        <taxon>Kitasatospora</taxon>
    </lineage>
</organism>
<reference evidence="1 2" key="1">
    <citation type="submission" date="2018-08" db="EMBL/GenBank/DDBJ databases">
        <title>Diversity &amp; Physiological Properties of Lignin-Decomposing Actinobacteria from Soil.</title>
        <authorList>
            <person name="Roh S.G."/>
            <person name="Kim S.B."/>
        </authorList>
    </citation>
    <scope>NUCLEOTIDE SEQUENCE [LARGE SCALE GENOMIC DNA]</scope>
    <source>
        <strain evidence="1 2">MMS17-GH009</strain>
    </source>
</reference>
<accession>A0A373A2S1</accession>
<sequence length="200" mass="21853">MALPNLEKWADREVVSPEKMNAQVYDVHQALYGSTSQLLADTAGLKRDAYRLGQNPVLSLEIKNPFDAPNGAWVAPEWDLTRPAAKVGNWVLDDPHQFTIPEDGVYRARFQFACYVDNVRGAAAGKVRGTVSLPYNYKATQDLVPAGGEDNLRTYSTEVVGHCAKGGKAGASIICWWADAHVHDTAMISLTIQKIADLPA</sequence>
<name>A0A373A2S1_9ACTN</name>
<evidence type="ECO:0000313" key="1">
    <source>
        <dbReference type="EMBL" id="RGD62453.1"/>
    </source>
</evidence>
<dbReference type="EMBL" id="QVIG01000001">
    <property type="protein sequence ID" value="RGD62453.1"/>
    <property type="molecule type" value="Genomic_DNA"/>
</dbReference>
<evidence type="ECO:0000313" key="2">
    <source>
        <dbReference type="Proteomes" id="UP000263377"/>
    </source>
</evidence>
<proteinExistence type="predicted"/>
<gene>
    <name evidence="1" type="ORF">DR950_36065</name>
</gene>
<dbReference type="RefSeq" id="WP_117490914.1">
    <property type="nucleotide sequence ID" value="NZ_QVIG01000001.1"/>
</dbReference>
<dbReference type="Proteomes" id="UP000263377">
    <property type="component" value="Unassembled WGS sequence"/>
</dbReference>
<keyword evidence="2" id="KW-1185">Reference proteome</keyword>